<keyword evidence="2" id="KW-0813">Transport</keyword>
<dbReference type="GO" id="GO:0005886">
    <property type="term" value="C:plasma membrane"/>
    <property type="evidence" value="ECO:0007669"/>
    <property type="project" value="UniProtKB-SubCell"/>
</dbReference>
<keyword evidence="7 10" id="KW-1133">Transmembrane helix</keyword>
<proteinExistence type="predicted"/>
<dbReference type="FunFam" id="1.20.1560.10:FF:000011">
    <property type="entry name" value="Multidrug ABC transporter ATP-binding protein"/>
    <property type="match status" value="1"/>
</dbReference>
<dbReference type="Gene3D" id="3.40.50.300">
    <property type="entry name" value="P-loop containing nucleotide triphosphate hydrolases"/>
    <property type="match status" value="1"/>
</dbReference>
<feature type="transmembrane region" description="Helical" evidence="10">
    <location>
        <begin position="86"/>
        <end position="111"/>
    </location>
</feature>
<evidence type="ECO:0000256" key="1">
    <source>
        <dbReference type="ARBA" id="ARBA00004651"/>
    </source>
</evidence>
<evidence type="ECO:0000256" key="6">
    <source>
        <dbReference type="ARBA" id="ARBA00022840"/>
    </source>
</evidence>
<dbReference type="OrthoDB" id="9762778at2"/>
<keyword evidence="14" id="KW-1185">Reference proteome</keyword>
<evidence type="ECO:0000259" key="11">
    <source>
        <dbReference type="PROSITE" id="PS50893"/>
    </source>
</evidence>
<dbReference type="GO" id="GO:0015421">
    <property type="term" value="F:ABC-type oligopeptide transporter activity"/>
    <property type="evidence" value="ECO:0007669"/>
    <property type="project" value="TreeGrafter"/>
</dbReference>
<feature type="domain" description="ABC transporter" evidence="11">
    <location>
        <begin position="403"/>
        <end position="637"/>
    </location>
</feature>
<evidence type="ECO:0000256" key="9">
    <source>
        <dbReference type="SAM" id="MobiDB-lite"/>
    </source>
</evidence>
<dbReference type="CDD" id="cd18545">
    <property type="entry name" value="ABC_6TM_YknV_like"/>
    <property type="match status" value="1"/>
</dbReference>
<feature type="compositionally biased region" description="Low complexity" evidence="9">
    <location>
        <begin position="1"/>
        <end position="20"/>
    </location>
</feature>
<dbReference type="InterPro" id="IPR017871">
    <property type="entry name" value="ABC_transporter-like_CS"/>
</dbReference>
<keyword evidence="8 10" id="KW-0472">Membrane</keyword>
<dbReference type="PROSITE" id="PS00211">
    <property type="entry name" value="ABC_TRANSPORTER_1"/>
    <property type="match status" value="1"/>
</dbReference>
<comment type="subcellular location">
    <subcellularLocation>
        <location evidence="1">Cell membrane</location>
        <topology evidence="1">Multi-pass membrane protein</topology>
    </subcellularLocation>
</comment>
<feature type="transmembrane region" description="Helical" evidence="10">
    <location>
        <begin position="197"/>
        <end position="220"/>
    </location>
</feature>
<evidence type="ECO:0000256" key="3">
    <source>
        <dbReference type="ARBA" id="ARBA00022475"/>
    </source>
</evidence>
<keyword evidence="5" id="KW-0547">Nucleotide-binding</keyword>
<dbReference type="AlphaFoldDB" id="A0A540VK42"/>
<dbReference type="InParanoid" id="A0A540VK42"/>
<reference evidence="13 14" key="1">
    <citation type="submission" date="2019-06" db="EMBL/GenBank/DDBJ databases">
        <title>Genome sequence of Litorilinea aerophila BAA-2444.</title>
        <authorList>
            <person name="Maclea K.S."/>
            <person name="Maurais E.G."/>
            <person name="Iannazzi L.C."/>
        </authorList>
    </citation>
    <scope>NUCLEOTIDE SEQUENCE [LARGE SCALE GENOMIC DNA]</scope>
    <source>
        <strain evidence="13 14">ATCC BAA-2444</strain>
    </source>
</reference>
<accession>A0A540VK42</accession>
<feature type="domain" description="ABC transmembrane type-1" evidence="12">
    <location>
        <begin position="87"/>
        <end position="369"/>
    </location>
</feature>
<evidence type="ECO:0000313" key="14">
    <source>
        <dbReference type="Proteomes" id="UP000317371"/>
    </source>
</evidence>
<dbReference type="InterPro" id="IPR036640">
    <property type="entry name" value="ABC1_TM_sf"/>
</dbReference>
<dbReference type="PANTHER" id="PTHR43394">
    <property type="entry name" value="ATP-DEPENDENT PERMEASE MDL1, MITOCHONDRIAL"/>
    <property type="match status" value="1"/>
</dbReference>
<dbReference type="InterPro" id="IPR011527">
    <property type="entry name" value="ABC1_TM_dom"/>
</dbReference>
<dbReference type="PROSITE" id="PS50893">
    <property type="entry name" value="ABC_TRANSPORTER_2"/>
    <property type="match status" value="1"/>
</dbReference>
<name>A0A540VK42_9CHLR</name>
<feature type="transmembrane region" description="Helical" evidence="10">
    <location>
        <begin position="331"/>
        <end position="350"/>
    </location>
</feature>
<comment type="caution">
    <text evidence="13">The sequence shown here is derived from an EMBL/GenBank/DDBJ whole genome shotgun (WGS) entry which is preliminary data.</text>
</comment>
<dbReference type="Gene3D" id="1.20.1560.10">
    <property type="entry name" value="ABC transporter type 1, transmembrane domain"/>
    <property type="match status" value="1"/>
</dbReference>
<dbReference type="FunFam" id="3.40.50.300:FF:000287">
    <property type="entry name" value="Multidrug ABC transporter ATP-binding protein"/>
    <property type="match status" value="1"/>
</dbReference>
<evidence type="ECO:0000313" key="13">
    <source>
        <dbReference type="EMBL" id="TQE97114.1"/>
    </source>
</evidence>
<dbReference type="SMART" id="SM00382">
    <property type="entry name" value="AAA"/>
    <property type="match status" value="1"/>
</dbReference>
<evidence type="ECO:0000256" key="2">
    <source>
        <dbReference type="ARBA" id="ARBA00022448"/>
    </source>
</evidence>
<dbReference type="EMBL" id="VIGC01000004">
    <property type="protein sequence ID" value="TQE97114.1"/>
    <property type="molecule type" value="Genomic_DNA"/>
</dbReference>
<organism evidence="13 14">
    <name type="scientific">Litorilinea aerophila</name>
    <dbReference type="NCBI Taxonomy" id="1204385"/>
    <lineage>
        <taxon>Bacteria</taxon>
        <taxon>Bacillati</taxon>
        <taxon>Chloroflexota</taxon>
        <taxon>Caldilineae</taxon>
        <taxon>Caldilineales</taxon>
        <taxon>Caldilineaceae</taxon>
        <taxon>Litorilinea</taxon>
    </lineage>
</organism>
<keyword evidence="4 10" id="KW-0812">Transmembrane</keyword>
<dbReference type="GO" id="GO:0016887">
    <property type="term" value="F:ATP hydrolysis activity"/>
    <property type="evidence" value="ECO:0007669"/>
    <property type="project" value="InterPro"/>
</dbReference>
<dbReference type="InterPro" id="IPR003593">
    <property type="entry name" value="AAA+_ATPase"/>
</dbReference>
<keyword evidence="3" id="KW-1003">Cell membrane</keyword>
<dbReference type="InterPro" id="IPR039421">
    <property type="entry name" value="Type_1_exporter"/>
</dbReference>
<evidence type="ECO:0000256" key="8">
    <source>
        <dbReference type="ARBA" id="ARBA00023136"/>
    </source>
</evidence>
<evidence type="ECO:0000256" key="5">
    <source>
        <dbReference type="ARBA" id="ARBA00022741"/>
    </source>
</evidence>
<dbReference type="PROSITE" id="PS50929">
    <property type="entry name" value="ABC_TM1F"/>
    <property type="match status" value="1"/>
</dbReference>
<dbReference type="Proteomes" id="UP000317371">
    <property type="component" value="Unassembled WGS sequence"/>
</dbReference>
<dbReference type="SUPFAM" id="SSF52540">
    <property type="entry name" value="P-loop containing nucleoside triphosphate hydrolases"/>
    <property type="match status" value="1"/>
</dbReference>
<evidence type="ECO:0000256" key="10">
    <source>
        <dbReference type="SAM" id="Phobius"/>
    </source>
</evidence>
<dbReference type="InterPro" id="IPR003439">
    <property type="entry name" value="ABC_transporter-like_ATP-bd"/>
</dbReference>
<feature type="region of interest" description="Disordered" evidence="9">
    <location>
        <begin position="1"/>
        <end position="23"/>
    </location>
</feature>
<sequence>MSQATQTQTQTPSASTAPSTLRGADRPGWAWLFGTRLSAEEQERLAREDKIRDLLPEEEEDTIGKAYDSRLLRRLFTYMRPYRARMIAAVILMSISSLLSVAGPWFIGQAIDQGIRAGSLPQLRLWTVIFLLAAVLEWATNRSRIALMAYVGTRIVADLRSELFRHLHRLSLNFHNNYSVGRLMSRLISDVGVLQDFVTWSITGLARSGFVLLGIIVAMVSLNWRLALVTFAVLPLMIWLTNYWRKRVRSAYRATRTRLSLINGYLNESISGIRVTQSFTRERRNFQHFDDLNRSYFDANVDAARLTAIFFPGVDFMGALATALVVGVGGWLVLGDALTAGTLVAFVLYVDRFFEPIRELAQRYNTFQATMAGCERLFQLLDTQPDLVDAPDAYPLPPIQGRVDLENVFFQYKDGEPVLRGVTLHAEPGQRIALVGETGAGKSTVIRLIARFFDVTDGAVKIDGHDVRHVTQQSLRSQLGIVLQDTFLFGGTIADNIRYGRPEASDEEVVAAAQAIGAHEFIAQLPEGYQTQVGENGVNLSVGQRQLISFARALLADPRILILDEATSSVDTTTEKQIQFALDRLMEGRTSFVIAHRLSTIINADQIVVMDHGRIVEQGTHQELLARRGRYYNLYTMQWAAQNGGGFTQN</sequence>
<dbReference type="SUPFAM" id="SSF90123">
    <property type="entry name" value="ABC transporter transmembrane region"/>
    <property type="match status" value="1"/>
</dbReference>
<feature type="transmembrane region" description="Helical" evidence="10">
    <location>
        <begin position="226"/>
        <end position="244"/>
    </location>
</feature>
<dbReference type="InterPro" id="IPR027417">
    <property type="entry name" value="P-loop_NTPase"/>
</dbReference>
<dbReference type="FunCoup" id="A0A540VK42">
    <property type="interactions" value="439"/>
</dbReference>
<dbReference type="RefSeq" id="WP_141608710.1">
    <property type="nucleotide sequence ID" value="NZ_VIGC02000004.1"/>
</dbReference>
<evidence type="ECO:0000256" key="7">
    <source>
        <dbReference type="ARBA" id="ARBA00022989"/>
    </source>
</evidence>
<protein>
    <submittedName>
        <fullName evidence="13">ABC transporter ATP-binding protein</fullName>
    </submittedName>
</protein>
<dbReference type="Pfam" id="PF00005">
    <property type="entry name" value="ABC_tran"/>
    <property type="match status" value="1"/>
</dbReference>
<dbReference type="PANTHER" id="PTHR43394:SF1">
    <property type="entry name" value="ATP-BINDING CASSETTE SUB-FAMILY B MEMBER 10, MITOCHONDRIAL"/>
    <property type="match status" value="1"/>
</dbReference>
<evidence type="ECO:0000259" key="12">
    <source>
        <dbReference type="PROSITE" id="PS50929"/>
    </source>
</evidence>
<feature type="transmembrane region" description="Helical" evidence="10">
    <location>
        <begin position="123"/>
        <end position="140"/>
    </location>
</feature>
<evidence type="ECO:0000256" key="4">
    <source>
        <dbReference type="ARBA" id="ARBA00022692"/>
    </source>
</evidence>
<dbReference type="GO" id="GO:0005524">
    <property type="term" value="F:ATP binding"/>
    <property type="evidence" value="ECO:0007669"/>
    <property type="project" value="UniProtKB-KW"/>
</dbReference>
<gene>
    <name evidence="13" type="ORF">FKZ61_03555</name>
</gene>
<keyword evidence="6 13" id="KW-0067">ATP-binding</keyword>
<dbReference type="Pfam" id="PF00664">
    <property type="entry name" value="ABC_membrane"/>
    <property type="match status" value="1"/>
</dbReference>